<evidence type="ECO:0000313" key="1">
    <source>
        <dbReference type="EMBL" id="ABE35754.1"/>
    </source>
</evidence>
<sequence>MMNFMPGCIFCGSGADFDVDGFLASSPWSGIADIFRRGPTGNAYRPIRESSSLQIAVSPIDEHLLEPQTDATLSFLRSYEAEVRRLVRFPGVDAVEFRMGLFWLPDTAIYPISLTPSFLKAVGDVGATVDIYVYASDGVN</sequence>
<evidence type="ECO:0000313" key="2">
    <source>
        <dbReference type="Proteomes" id="UP000001817"/>
    </source>
</evidence>
<evidence type="ECO:0008006" key="3">
    <source>
        <dbReference type="Google" id="ProtNLM"/>
    </source>
</evidence>
<reference evidence="1 2" key="1">
    <citation type="journal article" date="2006" name="Proc. Natl. Acad. Sci. U.S.A.">
        <title>Burkholderia xenovorans LB400 harbors a multi-replicon, 9.73-Mbp genome shaped for versatility.</title>
        <authorList>
            <person name="Chain P.S."/>
            <person name="Denef V.J."/>
            <person name="Konstantinidis K.T."/>
            <person name="Vergez L.M."/>
            <person name="Agullo L."/>
            <person name="Reyes V.L."/>
            <person name="Hauser L."/>
            <person name="Cordova M."/>
            <person name="Gomez L."/>
            <person name="Gonzalez M."/>
            <person name="Land M."/>
            <person name="Lao V."/>
            <person name="Larimer F."/>
            <person name="LiPuma J.J."/>
            <person name="Mahenthiralingam E."/>
            <person name="Malfatti S.A."/>
            <person name="Marx C.J."/>
            <person name="Parnell J.J."/>
            <person name="Ramette A."/>
            <person name="Richardson P."/>
            <person name="Seeger M."/>
            <person name="Smith D."/>
            <person name="Spilker T."/>
            <person name="Sul W.J."/>
            <person name="Tsoi T.V."/>
            <person name="Ulrich L.E."/>
            <person name="Zhulin I.B."/>
            <person name="Tiedje J.M."/>
        </authorList>
    </citation>
    <scope>NUCLEOTIDE SEQUENCE [LARGE SCALE GENOMIC DNA]</scope>
    <source>
        <strain evidence="1 2">LB400</strain>
    </source>
</reference>
<name>Q13JI5_PARXL</name>
<proteinExistence type="predicted"/>
<dbReference type="KEGG" id="bxe:Bxe_B0189"/>
<dbReference type="AlphaFoldDB" id="Q13JI5"/>
<dbReference type="Proteomes" id="UP000001817">
    <property type="component" value="Chromosome 2"/>
</dbReference>
<dbReference type="STRING" id="266265.Bxe_B0189"/>
<gene>
    <name evidence="1" type="ORF">Bxe_B0189</name>
</gene>
<dbReference type="EMBL" id="CP000271">
    <property type="protein sequence ID" value="ABE35754.1"/>
    <property type="molecule type" value="Genomic_DNA"/>
</dbReference>
<dbReference type="eggNOG" id="ENOG5034C6I">
    <property type="taxonomic scope" value="Bacteria"/>
</dbReference>
<organism evidence="1 2">
    <name type="scientific">Paraburkholderia xenovorans (strain LB400)</name>
    <dbReference type="NCBI Taxonomy" id="266265"/>
    <lineage>
        <taxon>Bacteria</taxon>
        <taxon>Pseudomonadati</taxon>
        <taxon>Pseudomonadota</taxon>
        <taxon>Betaproteobacteria</taxon>
        <taxon>Burkholderiales</taxon>
        <taxon>Burkholderiaceae</taxon>
        <taxon>Paraburkholderia</taxon>
    </lineage>
</organism>
<protein>
    <recommendedName>
        <fullName evidence="3">DUF4279 domain-containing protein</fullName>
    </recommendedName>
</protein>
<keyword evidence="2" id="KW-1185">Reference proteome</keyword>
<accession>Q13JI5</accession>